<keyword evidence="2" id="KW-1185">Reference proteome</keyword>
<dbReference type="AlphaFoldDB" id="A0A8H6WF29"/>
<gene>
    <name evidence="1" type="ORF">MIND_00152200</name>
</gene>
<dbReference type="Proteomes" id="UP000636479">
    <property type="component" value="Unassembled WGS sequence"/>
</dbReference>
<reference evidence="1" key="1">
    <citation type="submission" date="2020-05" db="EMBL/GenBank/DDBJ databases">
        <title>Mycena genomes resolve the evolution of fungal bioluminescence.</title>
        <authorList>
            <person name="Tsai I.J."/>
        </authorList>
    </citation>
    <scope>NUCLEOTIDE SEQUENCE</scope>
    <source>
        <strain evidence="1">171206Taipei</strain>
    </source>
</reference>
<dbReference type="EMBL" id="JACAZF010000001">
    <property type="protein sequence ID" value="KAF7316334.1"/>
    <property type="molecule type" value="Genomic_DNA"/>
</dbReference>
<accession>A0A8H6WF29</accession>
<sequence>MEKPFAFTKTSTRASIASALAQSTSLPESKLDISAAIAFVSIYARDHVEGLIWGSDQRVLVLAGKLGKQLELEALVDLPIVYATCRYNILYKHVCVPAPMCDVPACADTWVKRYTTTTEPIATGADPGIYGHWHSLRAYEQSQNTAPMQGKQ</sequence>
<dbReference type="OrthoDB" id="5577209at2759"/>
<evidence type="ECO:0000313" key="2">
    <source>
        <dbReference type="Proteomes" id="UP000636479"/>
    </source>
</evidence>
<proteinExistence type="predicted"/>
<evidence type="ECO:0000313" key="1">
    <source>
        <dbReference type="EMBL" id="KAF7316334.1"/>
    </source>
</evidence>
<name>A0A8H6WF29_9AGAR</name>
<dbReference type="RefSeq" id="XP_037226357.1">
    <property type="nucleotide sequence ID" value="XM_037358447.1"/>
</dbReference>
<comment type="caution">
    <text evidence="1">The sequence shown here is derived from an EMBL/GenBank/DDBJ whole genome shotgun (WGS) entry which is preliminary data.</text>
</comment>
<dbReference type="GeneID" id="59340963"/>
<protein>
    <submittedName>
        <fullName evidence="1">CUE domain-containing protein</fullName>
    </submittedName>
</protein>
<organism evidence="1 2">
    <name type="scientific">Mycena indigotica</name>
    <dbReference type="NCBI Taxonomy" id="2126181"/>
    <lineage>
        <taxon>Eukaryota</taxon>
        <taxon>Fungi</taxon>
        <taxon>Dikarya</taxon>
        <taxon>Basidiomycota</taxon>
        <taxon>Agaricomycotina</taxon>
        <taxon>Agaricomycetes</taxon>
        <taxon>Agaricomycetidae</taxon>
        <taxon>Agaricales</taxon>
        <taxon>Marasmiineae</taxon>
        <taxon>Mycenaceae</taxon>
        <taxon>Mycena</taxon>
    </lineage>
</organism>